<name>A0ABT6WUI3_9ACTN</name>
<evidence type="ECO:0000313" key="7">
    <source>
        <dbReference type="EMBL" id="MDI6103406.1"/>
    </source>
</evidence>
<evidence type="ECO:0000256" key="4">
    <source>
        <dbReference type="ARBA" id="ARBA00023163"/>
    </source>
</evidence>
<dbReference type="Pfam" id="PF00486">
    <property type="entry name" value="Trans_reg_C"/>
    <property type="match status" value="1"/>
</dbReference>
<evidence type="ECO:0000256" key="1">
    <source>
        <dbReference type="ARBA" id="ARBA00005820"/>
    </source>
</evidence>
<evidence type="ECO:0000313" key="8">
    <source>
        <dbReference type="Proteomes" id="UP001241758"/>
    </source>
</evidence>
<dbReference type="Pfam" id="PF03704">
    <property type="entry name" value="BTAD"/>
    <property type="match status" value="1"/>
</dbReference>
<evidence type="ECO:0000256" key="2">
    <source>
        <dbReference type="ARBA" id="ARBA00023015"/>
    </source>
</evidence>
<accession>A0ABT6WUI3</accession>
<reference evidence="7 8" key="1">
    <citation type="submission" date="2023-05" db="EMBL/GenBank/DDBJ databases">
        <title>Actinoplanes sp. NEAU-A12 genome sequencing.</title>
        <authorList>
            <person name="Wang Z.-S."/>
        </authorList>
    </citation>
    <scope>NUCLEOTIDE SEQUENCE [LARGE SCALE GENOMIC DNA]</scope>
    <source>
        <strain evidence="7 8">NEAU-A12</strain>
    </source>
</reference>
<organism evidence="7 8">
    <name type="scientific">Actinoplanes sandaracinus</name>
    <dbReference type="NCBI Taxonomy" id="3045177"/>
    <lineage>
        <taxon>Bacteria</taxon>
        <taxon>Bacillati</taxon>
        <taxon>Actinomycetota</taxon>
        <taxon>Actinomycetes</taxon>
        <taxon>Micromonosporales</taxon>
        <taxon>Micromonosporaceae</taxon>
        <taxon>Actinoplanes</taxon>
    </lineage>
</organism>
<evidence type="ECO:0000256" key="3">
    <source>
        <dbReference type="ARBA" id="ARBA00023125"/>
    </source>
</evidence>
<evidence type="ECO:0000259" key="6">
    <source>
        <dbReference type="PROSITE" id="PS51755"/>
    </source>
</evidence>
<gene>
    <name evidence="7" type="ORF">QLQ12_32835</name>
</gene>
<dbReference type="PANTHER" id="PTHR35807:SF1">
    <property type="entry name" value="TRANSCRIPTIONAL REGULATOR REDD"/>
    <property type="match status" value="1"/>
</dbReference>
<proteinExistence type="inferred from homology"/>
<dbReference type="PROSITE" id="PS51755">
    <property type="entry name" value="OMPR_PHOB"/>
    <property type="match status" value="1"/>
</dbReference>
<evidence type="ECO:0000256" key="5">
    <source>
        <dbReference type="PROSITE-ProRule" id="PRU01091"/>
    </source>
</evidence>
<dbReference type="PANTHER" id="PTHR35807">
    <property type="entry name" value="TRANSCRIPTIONAL REGULATOR REDD-RELATED"/>
    <property type="match status" value="1"/>
</dbReference>
<keyword evidence="2" id="KW-0805">Transcription regulation</keyword>
<protein>
    <submittedName>
        <fullName evidence="7">BTAD domain-containing putative transcriptional regulator</fullName>
    </submittedName>
</protein>
<dbReference type="SMART" id="SM00862">
    <property type="entry name" value="Trans_reg_C"/>
    <property type="match status" value="1"/>
</dbReference>
<keyword evidence="4" id="KW-0804">Transcription</keyword>
<dbReference type="Proteomes" id="UP001241758">
    <property type="component" value="Unassembled WGS sequence"/>
</dbReference>
<dbReference type="InterPro" id="IPR016032">
    <property type="entry name" value="Sig_transdc_resp-reg_C-effctor"/>
</dbReference>
<feature type="DNA-binding region" description="OmpR/PhoB-type" evidence="5">
    <location>
        <begin position="1"/>
        <end position="95"/>
    </location>
</feature>
<dbReference type="EMBL" id="JASCTH010000025">
    <property type="protein sequence ID" value="MDI6103406.1"/>
    <property type="molecule type" value="Genomic_DNA"/>
</dbReference>
<comment type="similarity">
    <text evidence="1">Belongs to the AfsR/DnrI/RedD regulatory family.</text>
</comment>
<sequence length="175" mass="18073">MTFSAAVRFGILGSTLARSTDGRVVPVGGPRLRALLALLLAHAGRAVTVEQLIDGVYGDRPPAGAVNALRSQVARLRRLVGDAVASDPAGYRFTAAADDVDVHRFERLVRAGRGALAEGDDARAGAVLREALALWRGPALADVGAASFAGPLAVRLEGTAGHRAGGPRRGRPAVR</sequence>
<dbReference type="InterPro" id="IPR011990">
    <property type="entry name" value="TPR-like_helical_dom_sf"/>
</dbReference>
<comment type="caution">
    <text evidence="7">The sequence shown here is derived from an EMBL/GenBank/DDBJ whole genome shotgun (WGS) entry which is preliminary data.</text>
</comment>
<dbReference type="Gene3D" id="1.10.10.10">
    <property type="entry name" value="Winged helix-like DNA-binding domain superfamily/Winged helix DNA-binding domain"/>
    <property type="match status" value="1"/>
</dbReference>
<dbReference type="InterPro" id="IPR001867">
    <property type="entry name" value="OmpR/PhoB-type_DNA-bd"/>
</dbReference>
<feature type="domain" description="OmpR/PhoB-type" evidence="6">
    <location>
        <begin position="1"/>
        <end position="95"/>
    </location>
</feature>
<dbReference type="SUPFAM" id="SSF46894">
    <property type="entry name" value="C-terminal effector domain of the bipartite response regulators"/>
    <property type="match status" value="1"/>
</dbReference>
<dbReference type="RefSeq" id="WP_282764486.1">
    <property type="nucleotide sequence ID" value="NZ_JASCTH010000025.1"/>
</dbReference>
<keyword evidence="8" id="KW-1185">Reference proteome</keyword>
<dbReference type="InterPro" id="IPR005158">
    <property type="entry name" value="BTAD"/>
</dbReference>
<dbReference type="SUPFAM" id="SSF48452">
    <property type="entry name" value="TPR-like"/>
    <property type="match status" value="1"/>
</dbReference>
<keyword evidence="3 5" id="KW-0238">DNA-binding</keyword>
<dbReference type="Gene3D" id="1.25.40.10">
    <property type="entry name" value="Tetratricopeptide repeat domain"/>
    <property type="match status" value="1"/>
</dbReference>
<dbReference type="InterPro" id="IPR036388">
    <property type="entry name" value="WH-like_DNA-bd_sf"/>
</dbReference>
<dbReference type="InterPro" id="IPR051677">
    <property type="entry name" value="AfsR-DnrI-RedD_regulator"/>
</dbReference>